<sequence>MEALSSLGFEALNPLLLYSSKSIPPLPVVSATSDPEHPEHPAPDIRDESCYDLIMIWGWLDASPRHLIKYIQLHRSLQPDVPIVLVLSTAASFVGLGGAFHASLPLIYDAVKAVAENPRIFVHAFSNGGAGSFTQFLSFYHGKTGCPMPVAAMLVDSAPGGTKLPSALTRGVSAFLEVVRNRLLRVVLVPMAYLTCCIVFVLPSLLGFEDPISRLRRVLNDNSLVAEGGTRGYVYCKSDAIVGWEDIVEHANEAADRGWKVLAKGFEDGGHIGGYRYHANEYTDLVKEVRKMGSIN</sequence>
<evidence type="ECO:0000256" key="1">
    <source>
        <dbReference type="ARBA" id="ARBA00004126"/>
    </source>
</evidence>
<keyword evidence="4 7" id="KW-0472">Membrane</keyword>
<dbReference type="OrthoDB" id="77878at2759"/>
<feature type="transmembrane region" description="Helical" evidence="7">
    <location>
        <begin position="183"/>
        <end position="208"/>
    </location>
</feature>
<name>W7HWT5_9PEZI</name>
<comment type="subcellular location">
    <subcellularLocation>
        <location evidence="6">Endomembrane system</location>
        <topology evidence="6">Single-pass membrane protein</topology>
    </subcellularLocation>
    <subcellularLocation>
        <location evidence="1">Nucleus membrane</location>
    </subcellularLocation>
</comment>
<dbReference type="AlphaFoldDB" id="W7HWT5"/>
<reference evidence="8 9" key="1">
    <citation type="submission" date="2013-05" db="EMBL/GenBank/DDBJ databases">
        <title>Drechslerella stenobrocha genome reveals carnivorous origination and mechanical trapping mechanism of predatory fungi.</title>
        <authorList>
            <person name="Liu X."/>
            <person name="Zhang W."/>
            <person name="Liu K."/>
        </authorList>
    </citation>
    <scope>NUCLEOTIDE SEQUENCE [LARGE SCALE GENOMIC DNA]</scope>
    <source>
        <strain evidence="8 9">248</strain>
    </source>
</reference>
<dbReference type="InterPro" id="IPR008547">
    <property type="entry name" value="DUF829_TMEM53"/>
</dbReference>
<evidence type="ECO:0000256" key="6">
    <source>
        <dbReference type="ARBA" id="ARBA00037847"/>
    </source>
</evidence>
<evidence type="ECO:0000256" key="5">
    <source>
        <dbReference type="ARBA" id="ARBA00023242"/>
    </source>
</evidence>
<keyword evidence="3 7" id="KW-1133">Transmembrane helix</keyword>
<evidence type="ECO:0000256" key="4">
    <source>
        <dbReference type="ARBA" id="ARBA00023136"/>
    </source>
</evidence>
<evidence type="ECO:0000313" key="8">
    <source>
        <dbReference type="EMBL" id="EWC44413.1"/>
    </source>
</evidence>
<evidence type="ECO:0000256" key="2">
    <source>
        <dbReference type="ARBA" id="ARBA00022692"/>
    </source>
</evidence>
<dbReference type="PANTHER" id="PTHR12265:SF30">
    <property type="entry name" value="TRANSMEMBRANE PROTEIN 53"/>
    <property type="match status" value="1"/>
</dbReference>
<dbReference type="Proteomes" id="UP000024837">
    <property type="component" value="Unassembled WGS sequence"/>
</dbReference>
<dbReference type="Pfam" id="PF05705">
    <property type="entry name" value="DUF829"/>
    <property type="match status" value="1"/>
</dbReference>
<evidence type="ECO:0000256" key="7">
    <source>
        <dbReference type="SAM" id="Phobius"/>
    </source>
</evidence>
<proteinExistence type="predicted"/>
<dbReference type="EMBL" id="KI966443">
    <property type="protein sequence ID" value="EWC44413.1"/>
    <property type="molecule type" value="Genomic_DNA"/>
</dbReference>
<keyword evidence="9" id="KW-1185">Reference proteome</keyword>
<protein>
    <recommendedName>
        <fullName evidence="10">Indole-diterpene biosynthesis protein PaxU</fullName>
    </recommendedName>
</protein>
<gene>
    <name evidence="8" type="ORF">DRE_01239</name>
</gene>
<organism evidence="8 9">
    <name type="scientific">Drechslerella stenobrocha 248</name>
    <dbReference type="NCBI Taxonomy" id="1043628"/>
    <lineage>
        <taxon>Eukaryota</taxon>
        <taxon>Fungi</taxon>
        <taxon>Dikarya</taxon>
        <taxon>Ascomycota</taxon>
        <taxon>Pezizomycotina</taxon>
        <taxon>Orbiliomycetes</taxon>
        <taxon>Orbiliales</taxon>
        <taxon>Orbiliaceae</taxon>
        <taxon>Drechslerella</taxon>
    </lineage>
</organism>
<accession>W7HWT5</accession>
<evidence type="ECO:0000256" key="3">
    <source>
        <dbReference type="ARBA" id="ARBA00022989"/>
    </source>
</evidence>
<dbReference type="GO" id="GO:0031965">
    <property type="term" value="C:nuclear membrane"/>
    <property type="evidence" value="ECO:0007669"/>
    <property type="project" value="UniProtKB-SubCell"/>
</dbReference>
<evidence type="ECO:0000313" key="9">
    <source>
        <dbReference type="Proteomes" id="UP000024837"/>
    </source>
</evidence>
<dbReference type="HOGENOM" id="CLU_036503_0_0_1"/>
<keyword evidence="2 7" id="KW-0812">Transmembrane</keyword>
<dbReference type="PANTHER" id="PTHR12265">
    <property type="entry name" value="TRANSMEMBRANE PROTEIN 53"/>
    <property type="match status" value="1"/>
</dbReference>
<keyword evidence="5" id="KW-0539">Nucleus</keyword>
<evidence type="ECO:0008006" key="10">
    <source>
        <dbReference type="Google" id="ProtNLM"/>
    </source>
</evidence>